<comment type="similarity">
    <text evidence="2">Belongs to the ribonucleoside diphosphate reductase small chain family.</text>
</comment>
<gene>
    <name evidence="6" type="ORF">C426_0785</name>
</gene>
<dbReference type="RefSeq" id="WP_003135145.1">
    <property type="nucleotide sequence ID" value="NZ_AMQS01000008.1"/>
</dbReference>
<comment type="subunit">
    <text evidence="3">Tetramer of two alpha and two beta subunits.</text>
</comment>
<accession>K2NWI5</accession>
<protein>
    <recommendedName>
        <fullName evidence="4">ribonucleoside-diphosphate reductase</fullName>
        <ecNumber evidence="4">1.17.4.1</ecNumber>
    </recommendedName>
</protein>
<evidence type="ECO:0000313" key="7">
    <source>
        <dbReference type="Proteomes" id="UP000006787"/>
    </source>
</evidence>
<evidence type="ECO:0000256" key="3">
    <source>
        <dbReference type="ARBA" id="ARBA00011209"/>
    </source>
</evidence>
<dbReference type="InterPro" id="IPR009078">
    <property type="entry name" value="Ferritin-like_SF"/>
</dbReference>
<dbReference type="PANTHER" id="PTHR23409">
    <property type="entry name" value="RIBONUCLEOSIDE-DIPHOSPHATE REDUCTASE SMALL CHAIN"/>
    <property type="match status" value="1"/>
</dbReference>
<evidence type="ECO:0000256" key="2">
    <source>
        <dbReference type="ARBA" id="ARBA00009303"/>
    </source>
</evidence>
<dbReference type="Gene3D" id="1.10.620.20">
    <property type="entry name" value="Ribonucleotide Reductase, subunit A"/>
    <property type="match status" value="1"/>
</dbReference>
<proteinExistence type="inferred from homology"/>
<evidence type="ECO:0000313" key="6">
    <source>
        <dbReference type="EMBL" id="EKF51923.1"/>
    </source>
</evidence>
<dbReference type="InterPro" id="IPR033909">
    <property type="entry name" value="RNR_small"/>
</dbReference>
<dbReference type="GO" id="GO:0009263">
    <property type="term" value="P:deoxyribonucleotide biosynthetic process"/>
    <property type="evidence" value="ECO:0007669"/>
    <property type="project" value="InterPro"/>
</dbReference>
<keyword evidence="6" id="KW-0560">Oxidoreductase</keyword>
<organism evidence="6 7">
    <name type="scientific">Lactococcus garvieae DCC43</name>
    <dbReference type="NCBI Taxonomy" id="1231377"/>
    <lineage>
        <taxon>Bacteria</taxon>
        <taxon>Bacillati</taxon>
        <taxon>Bacillota</taxon>
        <taxon>Bacilli</taxon>
        <taxon>Lactobacillales</taxon>
        <taxon>Streptococcaceae</taxon>
        <taxon>Lactococcus</taxon>
    </lineage>
</organism>
<dbReference type="InterPro" id="IPR000358">
    <property type="entry name" value="RNR_small_fam"/>
</dbReference>
<reference evidence="6 7" key="1">
    <citation type="journal article" date="2012" name="J. Bacteriol.">
        <title>Genome Sequence of the Bacteriocin-Producing Strain Lactococcus garvieae DCC43.</title>
        <authorList>
            <person name="Gabrielsen C."/>
            <person name="Brede D.A."/>
            <person name="Hernandez P.E."/>
            <person name="Nes I.F."/>
            <person name="Diep D.B."/>
        </authorList>
    </citation>
    <scope>NUCLEOTIDE SEQUENCE [LARGE SCALE GENOMIC DNA]</scope>
    <source>
        <strain evidence="6 7">DCC43</strain>
    </source>
</reference>
<evidence type="ECO:0000256" key="1">
    <source>
        <dbReference type="ARBA" id="ARBA00001962"/>
    </source>
</evidence>
<dbReference type="AlphaFoldDB" id="K2NWI5"/>
<name>K2NWI5_9LACT</name>
<dbReference type="InterPro" id="IPR012348">
    <property type="entry name" value="RNR-like"/>
</dbReference>
<dbReference type="SUPFAM" id="SSF47240">
    <property type="entry name" value="Ferritin-like"/>
    <property type="match status" value="1"/>
</dbReference>
<dbReference type="Pfam" id="PF00268">
    <property type="entry name" value="Ribonuc_red_sm"/>
    <property type="match status" value="1"/>
</dbReference>
<evidence type="ECO:0000256" key="5">
    <source>
        <dbReference type="ARBA" id="ARBA00047754"/>
    </source>
</evidence>
<dbReference type="eggNOG" id="COG0208">
    <property type="taxonomic scope" value="Bacteria"/>
</dbReference>
<dbReference type="EC" id="1.17.4.1" evidence="4"/>
<dbReference type="UniPathway" id="UPA00326"/>
<comment type="caution">
    <text evidence="6">The sequence shown here is derived from an EMBL/GenBank/DDBJ whole genome shotgun (WGS) entry which is preliminary data.</text>
</comment>
<comment type="cofactor">
    <cofactor evidence="1">
        <name>Fe cation</name>
        <dbReference type="ChEBI" id="CHEBI:24875"/>
    </cofactor>
</comment>
<dbReference type="EMBL" id="AMQS01000008">
    <property type="protein sequence ID" value="EKF51923.1"/>
    <property type="molecule type" value="Genomic_DNA"/>
</dbReference>
<sequence>MSKKYLYYKAINWNEIEDELDNATWERATSLFWLDTRIPIENDKEKWNNLSTEEQNLLNKSLILLTNLSTFQSIEVCEVIRNSARSQQEVAIFNNIQFTEMVNTKAYNKVLRVFNNNQNQVDELFTWVDNNEKVQKRLETVEAVYRTNDPIKKRFSALCVEGILVYSQLANLLSFWVEKKFVNLGEMIKMIILNESLHCIYLTHKITLLLETASEADAAHFRKWALEQTILTVNQEIELISITGLNNDLKNIAINLIKNEANTILSSLGIEEHFSVSESTLKNIYPVLNRIRKHDLTPQNVKQVKQVELEKVMSDDDYDF</sequence>
<dbReference type="Proteomes" id="UP000006787">
    <property type="component" value="Unassembled WGS sequence"/>
</dbReference>
<evidence type="ECO:0000256" key="4">
    <source>
        <dbReference type="ARBA" id="ARBA00012274"/>
    </source>
</evidence>
<dbReference type="PANTHER" id="PTHR23409:SF18">
    <property type="entry name" value="RIBONUCLEOSIDE-DIPHOSPHATE REDUCTASE SUBUNIT M2"/>
    <property type="match status" value="1"/>
</dbReference>
<dbReference type="PATRIC" id="fig|1231377.3.peg.789"/>
<dbReference type="GO" id="GO:0004748">
    <property type="term" value="F:ribonucleoside-diphosphate reductase activity, thioredoxin disulfide as acceptor"/>
    <property type="evidence" value="ECO:0007669"/>
    <property type="project" value="UniProtKB-EC"/>
</dbReference>
<comment type="catalytic activity">
    <reaction evidence="5">
        <text>a 2'-deoxyribonucleoside 5'-diphosphate + [thioredoxin]-disulfide + H2O = a ribonucleoside 5'-diphosphate + [thioredoxin]-dithiol</text>
        <dbReference type="Rhea" id="RHEA:23252"/>
        <dbReference type="Rhea" id="RHEA-COMP:10698"/>
        <dbReference type="Rhea" id="RHEA-COMP:10700"/>
        <dbReference type="ChEBI" id="CHEBI:15377"/>
        <dbReference type="ChEBI" id="CHEBI:29950"/>
        <dbReference type="ChEBI" id="CHEBI:50058"/>
        <dbReference type="ChEBI" id="CHEBI:57930"/>
        <dbReference type="ChEBI" id="CHEBI:73316"/>
        <dbReference type="EC" id="1.17.4.1"/>
    </reaction>
</comment>
<dbReference type="CDD" id="cd01049">
    <property type="entry name" value="RNRR2"/>
    <property type="match status" value="1"/>
</dbReference>